<comment type="caution">
    <text evidence="6">The sequence shown here is derived from an EMBL/GenBank/DDBJ whole genome shotgun (WGS) entry which is preliminary data.</text>
</comment>
<dbReference type="PANTHER" id="PTHR36460:SF1">
    <property type="entry name" value="UPF0132 DOMAIN PROTEIN (AFU_ORTHOLOGUE AFUA_3G10255)"/>
    <property type="match status" value="1"/>
</dbReference>
<name>A0A1H3HXN3_9BACI</name>
<dbReference type="EMBL" id="FNOS01000006">
    <property type="protein sequence ID" value="SDY19534.1"/>
    <property type="molecule type" value="Genomic_DNA"/>
</dbReference>
<evidence type="ECO:0000313" key="6">
    <source>
        <dbReference type="EMBL" id="SDY19534.1"/>
    </source>
</evidence>
<sequence length="118" mass="13060">MANDTRPPASSSTGLEENIGGLLTYLLGFITGIIFLLIEKESSFIRFHAMQSTIVFGGIFILGLVVGMIPLIGWLISLLISPVSLVLWVFLMYKAYNKERYHLPVVGDMAEGQVKKIK</sequence>
<evidence type="ECO:0000256" key="3">
    <source>
        <dbReference type="ARBA" id="ARBA00022989"/>
    </source>
</evidence>
<dbReference type="InterPro" id="IPR019109">
    <property type="entry name" value="MamF_MmsF"/>
</dbReference>
<proteinExistence type="predicted"/>
<dbReference type="Proteomes" id="UP000198647">
    <property type="component" value="Unassembled WGS sequence"/>
</dbReference>
<feature type="transmembrane region" description="Helical" evidence="5">
    <location>
        <begin position="20"/>
        <end position="38"/>
    </location>
</feature>
<organism evidence="6 7">
    <name type="scientific">Salimicrobium album</name>
    <dbReference type="NCBI Taxonomy" id="50717"/>
    <lineage>
        <taxon>Bacteria</taxon>
        <taxon>Bacillati</taxon>
        <taxon>Bacillota</taxon>
        <taxon>Bacilli</taxon>
        <taxon>Bacillales</taxon>
        <taxon>Bacillaceae</taxon>
        <taxon>Salimicrobium</taxon>
    </lineage>
</organism>
<feature type="transmembrane region" description="Helical" evidence="5">
    <location>
        <begin position="45"/>
        <end position="65"/>
    </location>
</feature>
<protein>
    <submittedName>
        <fullName evidence="6">Uncharacterized membrane protein</fullName>
    </submittedName>
</protein>
<evidence type="ECO:0000256" key="5">
    <source>
        <dbReference type="SAM" id="Phobius"/>
    </source>
</evidence>
<dbReference type="PANTHER" id="PTHR36460">
    <property type="entry name" value="UPF0132 DOMAIN PROTEIN (AFU_ORTHOLOGUE AFUA_3G10255)"/>
    <property type="match status" value="1"/>
</dbReference>
<dbReference type="Pfam" id="PF09685">
    <property type="entry name" value="MamF_MmsF"/>
    <property type="match status" value="1"/>
</dbReference>
<keyword evidence="7" id="KW-1185">Reference proteome</keyword>
<evidence type="ECO:0000256" key="1">
    <source>
        <dbReference type="ARBA" id="ARBA00004141"/>
    </source>
</evidence>
<feature type="transmembrane region" description="Helical" evidence="5">
    <location>
        <begin position="71"/>
        <end position="93"/>
    </location>
</feature>
<dbReference type="RefSeq" id="WP_008591125.1">
    <property type="nucleotide sequence ID" value="NZ_FNOS01000006.1"/>
</dbReference>
<evidence type="ECO:0000256" key="4">
    <source>
        <dbReference type="ARBA" id="ARBA00023136"/>
    </source>
</evidence>
<keyword evidence="2 5" id="KW-0812">Transmembrane</keyword>
<evidence type="ECO:0000313" key="7">
    <source>
        <dbReference type="Proteomes" id="UP000198647"/>
    </source>
</evidence>
<keyword evidence="4 5" id="KW-0472">Membrane</keyword>
<comment type="subcellular location">
    <subcellularLocation>
        <location evidence="1">Membrane</location>
        <topology evidence="1">Multi-pass membrane protein</topology>
    </subcellularLocation>
</comment>
<accession>A0A1H3HXN3</accession>
<gene>
    <name evidence="6" type="ORF">SAMN04488081_2301</name>
</gene>
<reference evidence="6 7" key="1">
    <citation type="submission" date="2016-10" db="EMBL/GenBank/DDBJ databases">
        <authorList>
            <person name="Varghese N."/>
            <person name="Submissions S."/>
        </authorList>
    </citation>
    <scope>NUCLEOTIDE SEQUENCE [LARGE SCALE GENOMIC DNA]</scope>
    <source>
        <strain evidence="6 7">DSM 20748</strain>
    </source>
</reference>
<keyword evidence="3 5" id="KW-1133">Transmembrane helix</keyword>
<evidence type="ECO:0000256" key="2">
    <source>
        <dbReference type="ARBA" id="ARBA00022692"/>
    </source>
</evidence>